<dbReference type="InterPro" id="IPR036412">
    <property type="entry name" value="HAD-like_sf"/>
</dbReference>
<comment type="caution">
    <text evidence="2">The sequence shown here is derived from an EMBL/GenBank/DDBJ whole genome shotgun (WGS) entry which is preliminary data.</text>
</comment>
<dbReference type="Proteomes" id="UP000011554">
    <property type="component" value="Unassembled WGS sequence"/>
</dbReference>
<dbReference type="SUPFAM" id="SSF56784">
    <property type="entry name" value="HAD-like"/>
    <property type="match status" value="1"/>
</dbReference>
<comment type="similarity">
    <text evidence="1">Belongs to the HAD-like hydrolase superfamily.</text>
</comment>
<name>M0AK95_NATA1</name>
<reference evidence="2 3" key="1">
    <citation type="journal article" date="2014" name="PLoS Genet.">
        <title>Phylogenetically driven sequencing of extremely halophilic archaea reveals strategies for static and dynamic osmo-response.</title>
        <authorList>
            <person name="Becker E.A."/>
            <person name="Seitzer P.M."/>
            <person name="Tritt A."/>
            <person name="Larsen D."/>
            <person name="Krusor M."/>
            <person name="Yao A.I."/>
            <person name="Wu D."/>
            <person name="Madern D."/>
            <person name="Eisen J.A."/>
            <person name="Darling A.E."/>
            <person name="Facciotti M.T."/>
        </authorList>
    </citation>
    <scope>NUCLEOTIDE SEQUENCE [LARGE SCALE GENOMIC DNA]</scope>
    <source>
        <strain evidence="2 3">DSM 12278</strain>
    </source>
</reference>
<dbReference type="STRING" id="29540.C481_16602"/>
<dbReference type="eggNOG" id="arCOG02292">
    <property type="taxonomic scope" value="Archaea"/>
</dbReference>
<dbReference type="InterPro" id="IPR006439">
    <property type="entry name" value="HAD-SF_hydro_IA"/>
</dbReference>
<dbReference type="AlphaFoldDB" id="M0AK95"/>
<dbReference type="InterPro" id="IPR041492">
    <property type="entry name" value="HAD_2"/>
</dbReference>
<dbReference type="Pfam" id="PF13419">
    <property type="entry name" value="HAD_2"/>
    <property type="match status" value="1"/>
</dbReference>
<evidence type="ECO:0000256" key="1">
    <source>
        <dbReference type="ARBA" id="ARBA00007958"/>
    </source>
</evidence>
<dbReference type="PANTHER" id="PTHR43434:SF1">
    <property type="entry name" value="PHOSPHOGLYCOLATE PHOSPHATASE"/>
    <property type="match status" value="1"/>
</dbReference>
<dbReference type="InterPro" id="IPR023214">
    <property type="entry name" value="HAD_sf"/>
</dbReference>
<sequence length="224" mass="25428">MPLPILFDMDGIILEGPRTSPQVYADAVDDALAELDAIPSPAQRRELRRHDTTHLSEHCTTLGIDPDRFWALAERYASDGTHDRLRSGDRGRYDDTIVLDELAERTTLGLVTNNRHQTAEFVADHFEFEFDVIRGRDPTIDGYRRRKPNPYYIEDALATLGIDDDPRGLYVGDFEKDVIAGTAAGLETAFVRRQHNRELDRPADATYKLESLTELSTLLDELDR</sequence>
<dbReference type="RefSeq" id="WP_006110413.1">
    <property type="nucleotide sequence ID" value="NZ_AOIO01000037.1"/>
</dbReference>
<dbReference type="SFLD" id="SFLDS00003">
    <property type="entry name" value="Haloacid_Dehalogenase"/>
    <property type="match status" value="1"/>
</dbReference>
<organism evidence="2 3">
    <name type="scientific">Natrialba asiatica (strain ATCC 700177 / DSM 12278 / JCM 9576 / FERM P-10747 / NBRC 102637 / 172P1)</name>
    <dbReference type="NCBI Taxonomy" id="29540"/>
    <lineage>
        <taxon>Archaea</taxon>
        <taxon>Methanobacteriati</taxon>
        <taxon>Methanobacteriota</taxon>
        <taxon>Stenosarchaea group</taxon>
        <taxon>Halobacteria</taxon>
        <taxon>Halobacteriales</taxon>
        <taxon>Natrialbaceae</taxon>
        <taxon>Natrialba</taxon>
    </lineage>
</organism>
<dbReference type="OrthoDB" id="115864at2157"/>
<protein>
    <submittedName>
        <fullName evidence="2">Haloacid dehalogenase</fullName>
    </submittedName>
</protein>
<accession>M0AK95</accession>
<dbReference type="InterPro" id="IPR050155">
    <property type="entry name" value="HAD-like_hydrolase_sf"/>
</dbReference>
<dbReference type="NCBIfam" id="TIGR01549">
    <property type="entry name" value="HAD-SF-IA-v1"/>
    <property type="match status" value="1"/>
</dbReference>
<gene>
    <name evidence="2" type="ORF">C481_16602</name>
</gene>
<dbReference type="Gene3D" id="3.40.50.1000">
    <property type="entry name" value="HAD superfamily/HAD-like"/>
    <property type="match status" value="1"/>
</dbReference>
<dbReference type="PANTHER" id="PTHR43434">
    <property type="entry name" value="PHOSPHOGLYCOLATE PHOSPHATASE"/>
    <property type="match status" value="1"/>
</dbReference>
<evidence type="ECO:0000313" key="3">
    <source>
        <dbReference type="Proteomes" id="UP000011554"/>
    </source>
</evidence>
<dbReference type="EMBL" id="AOIO01000037">
    <property type="protein sequence ID" value="ELY98786.1"/>
    <property type="molecule type" value="Genomic_DNA"/>
</dbReference>
<proteinExistence type="inferred from homology"/>
<evidence type="ECO:0000313" key="2">
    <source>
        <dbReference type="EMBL" id="ELY98786.1"/>
    </source>
</evidence>
<dbReference type="SFLD" id="SFLDG01129">
    <property type="entry name" value="C1.5:_HAD__Beta-PGM__Phosphata"/>
    <property type="match status" value="1"/>
</dbReference>
<keyword evidence="3" id="KW-1185">Reference proteome</keyword>
<dbReference type="GO" id="GO:0008967">
    <property type="term" value="F:phosphoglycolate phosphatase activity"/>
    <property type="evidence" value="ECO:0007669"/>
    <property type="project" value="TreeGrafter"/>
</dbReference>
<dbReference type="PATRIC" id="fig|29540.5.peg.3382"/>
<dbReference type="GO" id="GO:0006281">
    <property type="term" value="P:DNA repair"/>
    <property type="evidence" value="ECO:0007669"/>
    <property type="project" value="TreeGrafter"/>
</dbReference>